<dbReference type="EMBL" id="JBHSAP010000007">
    <property type="protein sequence ID" value="MFC4076034.1"/>
    <property type="molecule type" value="Genomic_DNA"/>
</dbReference>
<dbReference type="PANTHER" id="PTHR43682:SF1">
    <property type="entry name" value="LACTATE UTILIZATION PROTEIN C"/>
    <property type="match status" value="1"/>
</dbReference>
<organism evidence="2 3">
    <name type="scientific">Salinithrix halophila</name>
    <dbReference type="NCBI Taxonomy" id="1485204"/>
    <lineage>
        <taxon>Bacteria</taxon>
        <taxon>Bacillati</taxon>
        <taxon>Bacillota</taxon>
        <taxon>Bacilli</taxon>
        <taxon>Bacillales</taxon>
        <taxon>Thermoactinomycetaceae</taxon>
        <taxon>Salinithrix</taxon>
    </lineage>
</organism>
<accession>A0ABV8JJB9</accession>
<feature type="domain" description="LUD" evidence="1">
    <location>
        <begin position="48"/>
        <end position="223"/>
    </location>
</feature>
<proteinExistence type="predicted"/>
<reference evidence="3" key="1">
    <citation type="journal article" date="2019" name="Int. J. Syst. Evol. Microbiol.">
        <title>The Global Catalogue of Microorganisms (GCM) 10K type strain sequencing project: providing services to taxonomists for standard genome sequencing and annotation.</title>
        <authorList>
            <consortium name="The Broad Institute Genomics Platform"/>
            <consortium name="The Broad Institute Genome Sequencing Center for Infectious Disease"/>
            <person name="Wu L."/>
            <person name="Ma J."/>
        </authorList>
    </citation>
    <scope>NUCLEOTIDE SEQUENCE [LARGE SCALE GENOMIC DNA]</scope>
    <source>
        <strain evidence="3">IBRC-M 10813</strain>
    </source>
</reference>
<dbReference type="PANTHER" id="PTHR43682">
    <property type="entry name" value="LACTATE UTILIZATION PROTEIN C"/>
    <property type="match status" value="1"/>
</dbReference>
<dbReference type="InterPro" id="IPR037171">
    <property type="entry name" value="NagB/RpiA_transferase-like"/>
</dbReference>
<dbReference type="Proteomes" id="UP001595843">
    <property type="component" value="Unassembled WGS sequence"/>
</dbReference>
<dbReference type="SUPFAM" id="SSF100950">
    <property type="entry name" value="NagB/RpiA/CoA transferase-like"/>
    <property type="match status" value="1"/>
</dbReference>
<protein>
    <submittedName>
        <fullName evidence="2">Lactate utilization protein C</fullName>
    </submittedName>
</protein>
<dbReference type="Pfam" id="PF02589">
    <property type="entry name" value="LUD_dom"/>
    <property type="match status" value="1"/>
</dbReference>
<sequence>MTDTDKSQFIARLSERLGRPLPTAVAPPEWENHPWDDLNDGHDREDVIRQFIDNLSAAGGEAVRVPDRAALKEQIHRDLVEKDLRKLVLWEEENLASLIREADLSEVTLWDSKSEAEALITRAERADAGLVEAEWGLAFSGTVLLWNEQGRGRSVSLLPSHCLVVLSEDRIVPRMEPALSWIRDQRDVPACVNFISGPSRTSDIENDLSIGVHGPGFLRVYIVGEE</sequence>
<dbReference type="RefSeq" id="WP_380702509.1">
    <property type="nucleotide sequence ID" value="NZ_JBHSAP010000007.1"/>
</dbReference>
<comment type="caution">
    <text evidence="2">The sequence shown here is derived from an EMBL/GenBank/DDBJ whole genome shotgun (WGS) entry which is preliminary data.</text>
</comment>
<dbReference type="Gene3D" id="3.40.50.10420">
    <property type="entry name" value="NagB/RpiA/CoA transferase-like"/>
    <property type="match status" value="1"/>
</dbReference>
<evidence type="ECO:0000259" key="1">
    <source>
        <dbReference type="Pfam" id="PF02589"/>
    </source>
</evidence>
<dbReference type="InterPro" id="IPR024185">
    <property type="entry name" value="FTHF_cligase-like_sf"/>
</dbReference>
<keyword evidence="3" id="KW-1185">Reference proteome</keyword>
<evidence type="ECO:0000313" key="2">
    <source>
        <dbReference type="EMBL" id="MFC4076034.1"/>
    </source>
</evidence>
<gene>
    <name evidence="2" type="ORF">ACFOUO_04345</name>
</gene>
<dbReference type="InterPro" id="IPR003741">
    <property type="entry name" value="LUD_dom"/>
</dbReference>
<evidence type="ECO:0000313" key="3">
    <source>
        <dbReference type="Proteomes" id="UP001595843"/>
    </source>
</evidence>
<name>A0ABV8JJB9_9BACL</name>